<name>A0A1B9P224_ALILO</name>
<gene>
    <name evidence="4" type="ORF">A6E04_11250</name>
</gene>
<dbReference type="RefSeq" id="WP_017023434.1">
    <property type="nucleotide sequence ID" value="NZ_CAWMPN010000008.1"/>
</dbReference>
<reference evidence="4 5" key="1">
    <citation type="submission" date="2016-06" db="EMBL/GenBank/DDBJ databases">
        <authorList>
            <person name="Kjaerup R.B."/>
            <person name="Dalgaard T.S."/>
            <person name="Juul-Madsen H.R."/>
        </authorList>
    </citation>
    <scope>NUCLEOTIDE SEQUENCE [LARGE SCALE GENOMIC DNA]</scope>
    <source>
        <strain evidence="4 5">1S159</strain>
    </source>
</reference>
<dbReference type="PROSITE" id="PS51257">
    <property type="entry name" value="PROKAR_LIPOPROTEIN"/>
    <property type="match status" value="1"/>
</dbReference>
<dbReference type="InterPro" id="IPR007428">
    <property type="entry name" value="MlaA"/>
</dbReference>
<dbReference type="PRINTS" id="PR01805">
    <property type="entry name" value="VACJLIPOPROT"/>
</dbReference>
<evidence type="ECO:0000256" key="1">
    <source>
        <dbReference type="ARBA" id="ARBA00010634"/>
    </source>
</evidence>
<dbReference type="PANTHER" id="PTHR30035">
    <property type="entry name" value="LIPOPROTEIN VACJ-RELATED"/>
    <property type="match status" value="1"/>
</dbReference>
<evidence type="ECO:0000313" key="4">
    <source>
        <dbReference type="EMBL" id="OCH22408.1"/>
    </source>
</evidence>
<evidence type="ECO:0000256" key="3">
    <source>
        <dbReference type="SAM" id="MobiDB-lite"/>
    </source>
</evidence>
<dbReference type="GO" id="GO:0120010">
    <property type="term" value="P:intermembrane phospholipid transfer"/>
    <property type="evidence" value="ECO:0007669"/>
    <property type="project" value="TreeGrafter"/>
</dbReference>
<feature type="region of interest" description="Disordered" evidence="3">
    <location>
        <begin position="237"/>
        <end position="261"/>
    </location>
</feature>
<accession>A0A1B9P224</accession>
<dbReference type="Pfam" id="PF04333">
    <property type="entry name" value="MlaA"/>
    <property type="match status" value="1"/>
</dbReference>
<feature type="compositionally biased region" description="Acidic residues" evidence="3">
    <location>
        <begin position="241"/>
        <end position="261"/>
    </location>
</feature>
<keyword evidence="2" id="KW-0732">Signal</keyword>
<comment type="similarity">
    <text evidence="1">Belongs to the MlaA family.</text>
</comment>
<dbReference type="PANTHER" id="PTHR30035:SF3">
    <property type="entry name" value="INTERMEMBRANE PHOSPHOLIPID TRANSPORT SYSTEM LIPOPROTEIN MLAA"/>
    <property type="match status" value="1"/>
</dbReference>
<dbReference type="AlphaFoldDB" id="A0A1B9P224"/>
<dbReference type="Proteomes" id="UP000093523">
    <property type="component" value="Unassembled WGS sequence"/>
</dbReference>
<dbReference type="STRING" id="688.A6E04_11250"/>
<dbReference type="GO" id="GO:0016020">
    <property type="term" value="C:membrane"/>
    <property type="evidence" value="ECO:0007669"/>
    <property type="project" value="InterPro"/>
</dbReference>
<comment type="caution">
    <text evidence="4">The sequence shown here is derived from an EMBL/GenBank/DDBJ whole genome shotgun (WGS) entry which is preliminary data.</text>
</comment>
<dbReference type="EMBL" id="MAJU01000008">
    <property type="protein sequence ID" value="OCH22408.1"/>
    <property type="molecule type" value="Genomic_DNA"/>
</dbReference>
<organism evidence="4 5">
    <name type="scientific">Aliivibrio logei</name>
    <name type="common">Vibrio logei</name>
    <dbReference type="NCBI Taxonomy" id="688"/>
    <lineage>
        <taxon>Bacteria</taxon>
        <taxon>Pseudomonadati</taxon>
        <taxon>Pseudomonadota</taxon>
        <taxon>Gammaproteobacteria</taxon>
        <taxon>Vibrionales</taxon>
        <taxon>Vibrionaceae</taxon>
        <taxon>Aliivibrio</taxon>
    </lineage>
</organism>
<evidence type="ECO:0000313" key="5">
    <source>
        <dbReference type="Proteomes" id="UP000093523"/>
    </source>
</evidence>
<dbReference type="OrthoDB" id="9785326at2"/>
<protein>
    <submittedName>
        <fullName evidence="4">ABC transporter</fullName>
    </submittedName>
</protein>
<proteinExistence type="inferred from homology"/>
<sequence length="261" mass="29424">MYKKICFPWVLLFVITGCSQTPESSDPEIETNEAVEVEYDDSHDGDPIEGFNRVMWDLNYNILDPYLVRPVSIAYVDYTPSPIRIGIANFLANLDEPSSMVNNLIMGNGEQAMVNFNRFWLNTTLGLVGLIDIASAAEIQKPDSRSFGDALGYYGVGNGPYFMLPGYGPWTLREAGDFVDGLYMPLSYLNFWQGLGKWGLEGMESRVGLISQEPMLEASPDPYVLTRDVYLQRQDFKAEIEPESDSNSEEDLDDFLDEIDE</sequence>
<evidence type="ECO:0000256" key="2">
    <source>
        <dbReference type="ARBA" id="ARBA00022729"/>
    </source>
</evidence>